<dbReference type="PANTHER" id="PTHR10434">
    <property type="entry name" value="1-ACYL-SN-GLYCEROL-3-PHOSPHATE ACYLTRANSFERASE"/>
    <property type="match status" value="1"/>
</dbReference>
<dbReference type="CDD" id="cd07989">
    <property type="entry name" value="LPLAT_AGPAT-like"/>
    <property type="match status" value="1"/>
</dbReference>
<comment type="caution">
    <text evidence="7">The sequence shown here is derived from an EMBL/GenBank/DDBJ whole genome shotgun (WGS) entry which is preliminary data.</text>
</comment>
<evidence type="ECO:0000256" key="2">
    <source>
        <dbReference type="ARBA" id="ARBA00022516"/>
    </source>
</evidence>
<proteinExistence type="predicted"/>
<evidence type="ECO:0000256" key="4">
    <source>
        <dbReference type="ARBA" id="ARBA00023098"/>
    </source>
</evidence>
<evidence type="ECO:0000256" key="5">
    <source>
        <dbReference type="ARBA" id="ARBA00023315"/>
    </source>
</evidence>
<keyword evidence="8" id="KW-1185">Reference proteome</keyword>
<keyword evidence="3 7" id="KW-0808">Transferase</keyword>
<sequence>MAGVSIEETGRRAVGPVMLVSNHVSWLDMIAIQCLCPTRFIAKSEVRAWPVIGAIASRLGTIYIDRQSSRSAAAAVGSVAAHLRAGEIVVLFPEGTTTDGTGVQPFRGSLLQAPIDAQARVQPVALIYRESDTGLICRRASYTGSDGLLESIWRTVSARVTVRIAFGPALDTDGQNRRSLALSLHSQVEELRAS</sequence>
<organism evidence="7 8">
    <name type="scientific">Ramlibacter agri</name>
    <dbReference type="NCBI Taxonomy" id="2728837"/>
    <lineage>
        <taxon>Bacteria</taxon>
        <taxon>Pseudomonadati</taxon>
        <taxon>Pseudomonadota</taxon>
        <taxon>Betaproteobacteria</taxon>
        <taxon>Burkholderiales</taxon>
        <taxon>Comamonadaceae</taxon>
        <taxon>Ramlibacter</taxon>
    </lineage>
</organism>
<evidence type="ECO:0000256" key="3">
    <source>
        <dbReference type="ARBA" id="ARBA00022679"/>
    </source>
</evidence>
<keyword evidence="2" id="KW-0444">Lipid biosynthesis</keyword>
<dbReference type="PANTHER" id="PTHR10434:SF64">
    <property type="entry name" value="1-ACYL-SN-GLYCEROL-3-PHOSPHATE ACYLTRANSFERASE-RELATED"/>
    <property type="match status" value="1"/>
</dbReference>
<reference evidence="7 8" key="1">
    <citation type="submission" date="2020-04" db="EMBL/GenBank/DDBJ databases">
        <title>Ramlibacter sp. G-1-2-2 isolated from soil.</title>
        <authorList>
            <person name="Dahal R.H."/>
        </authorList>
    </citation>
    <scope>NUCLEOTIDE SEQUENCE [LARGE SCALE GENOMIC DNA]</scope>
    <source>
        <strain evidence="7 8">G-1-2-2</strain>
    </source>
</reference>
<feature type="domain" description="Phospholipid/glycerol acyltransferase" evidence="6">
    <location>
        <begin position="17"/>
        <end position="129"/>
    </location>
</feature>
<dbReference type="Pfam" id="PF01553">
    <property type="entry name" value="Acyltransferase"/>
    <property type="match status" value="1"/>
</dbReference>
<keyword evidence="4" id="KW-0443">Lipid metabolism</keyword>
<dbReference type="GO" id="GO:0006654">
    <property type="term" value="P:phosphatidic acid biosynthetic process"/>
    <property type="evidence" value="ECO:0007669"/>
    <property type="project" value="TreeGrafter"/>
</dbReference>
<comment type="pathway">
    <text evidence="1">Lipid metabolism.</text>
</comment>
<evidence type="ECO:0000313" key="8">
    <source>
        <dbReference type="Proteomes" id="UP000541185"/>
    </source>
</evidence>
<evidence type="ECO:0000259" key="6">
    <source>
        <dbReference type="SMART" id="SM00563"/>
    </source>
</evidence>
<dbReference type="Proteomes" id="UP000541185">
    <property type="component" value="Unassembled WGS sequence"/>
</dbReference>
<dbReference type="GO" id="GO:0003841">
    <property type="term" value="F:1-acylglycerol-3-phosphate O-acyltransferase activity"/>
    <property type="evidence" value="ECO:0007669"/>
    <property type="project" value="TreeGrafter"/>
</dbReference>
<protein>
    <submittedName>
        <fullName evidence="7">1-acyl-sn-glycerol-3-phosphate acyltransferase</fullName>
    </submittedName>
</protein>
<evidence type="ECO:0000313" key="7">
    <source>
        <dbReference type="EMBL" id="NML46710.1"/>
    </source>
</evidence>
<evidence type="ECO:0000256" key="1">
    <source>
        <dbReference type="ARBA" id="ARBA00005189"/>
    </source>
</evidence>
<dbReference type="SUPFAM" id="SSF69593">
    <property type="entry name" value="Glycerol-3-phosphate (1)-acyltransferase"/>
    <property type="match status" value="1"/>
</dbReference>
<dbReference type="InterPro" id="IPR002123">
    <property type="entry name" value="Plipid/glycerol_acylTrfase"/>
</dbReference>
<accession>A0A848HB49</accession>
<dbReference type="AlphaFoldDB" id="A0A848HB49"/>
<name>A0A848HB49_9BURK</name>
<keyword evidence="5 7" id="KW-0012">Acyltransferase</keyword>
<gene>
    <name evidence="7" type="ORF">HHL11_23405</name>
</gene>
<dbReference type="EMBL" id="JABBFX010000002">
    <property type="protein sequence ID" value="NML46710.1"/>
    <property type="molecule type" value="Genomic_DNA"/>
</dbReference>
<dbReference type="SMART" id="SM00563">
    <property type="entry name" value="PlsC"/>
    <property type="match status" value="1"/>
</dbReference>